<accession>A0ACA9PFL5</accession>
<keyword evidence="2" id="KW-1185">Reference proteome</keyword>
<sequence length="50" mass="5564">MLAIHSLPMPAQPEFQCHSLFPPSAPPVKKRPQDIRVPWTVFHNCSTAGP</sequence>
<comment type="caution">
    <text evidence="1">The sequence shown here is derived from an EMBL/GenBank/DDBJ whole genome shotgun (WGS) entry which is preliminary data.</text>
</comment>
<dbReference type="EMBL" id="CAJVPM010041769">
    <property type="protein sequence ID" value="CAG8707278.1"/>
    <property type="molecule type" value="Genomic_DNA"/>
</dbReference>
<gene>
    <name evidence="1" type="ORF">SCALOS_LOCUS10730</name>
</gene>
<reference evidence="1" key="1">
    <citation type="submission" date="2021-06" db="EMBL/GenBank/DDBJ databases">
        <authorList>
            <person name="Kallberg Y."/>
            <person name="Tangrot J."/>
            <person name="Rosling A."/>
        </authorList>
    </citation>
    <scope>NUCLEOTIDE SEQUENCE</scope>
    <source>
        <strain evidence="1">AU212A</strain>
    </source>
</reference>
<evidence type="ECO:0000313" key="1">
    <source>
        <dbReference type="EMBL" id="CAG8707278.1"/>
    </source>
</evidence>
<protein>
    <submittedName>
        <fullName evidence="1">8046_t:CDS:1</fullName>
    </submittedName>
</protein>
<dbReference type="Proteomes" id="UP000789860">
    <property type="component" value="Unassembled WGS sequence"/>
</dbReference>
<evidence type="ECO:0000313" key="2">
    <source>
        <dbReference type="Proteomes" id="UP000789860"/>
    </source>
</evidence>
<name>A0ACA9PFL5_9GLOM</name>
<organism evidence="1 2">
    <name type="scientific">Scutellospora calospora</name>
    <dbReference type="NCBI Taxonomy" id="85575"/>
    <lineage>
        <taxon>Eukaryota</taxon>
        <taxon>Fungi</taxon>
        <taxon>Fungi incertae sedis</taxon>
        <taxon>Mucoromycota</taxon>
        <taxon>Glomeromycotina</taxon>
        <taxon>Glomeromycetes</taxon>
        <taxon>Diversisporales</taxon>
        <taxon>Gigasporaceae</taxon>
        <taxon>Scutellospora</taxon>
    </lineage>
</organism>
<proteinExistence type="predicted"/>
<feature type="non-terminal residue" evidence="1">
    <location>
        <position position="50"/>
    </location>
</feature>